<keyword evidence="1" id="KW-0862">Zinc</keyword>
<dbReference type="Pfam" id="PF01475">
    <property type="entry name" value="FUR"/>
    <property type="match status" value="1"/>
</dbReference>
<dbReference type="GO" id="GO:0045892">
    <property type="term" value="P:negative regulation of DNA-templated transcription"/>
    <property type="evidence" value="ECO:0007669"/>
    <property type="project" value="TreeGrafter"/>
</dbReference>
<feature type="binding site" evidence="1">
    <location>
        <position position="100"/>
    </location>
    <ligand>
        <name>Zn(2+)</name>
        <dbReference type="ChEBI" id="CHEBI:29105"/>
    </ligand>
</feature>
<dbReference type="InterPro" id="IPR036388">
    <property type="entry name" value="WH-like_DNA-bd_sf"/>
</dbReference>
<dbReference type="GO" id="GO:0000976">
    <property type="term" value="F:transcription cis-regulatory region binding"/>
    <property type="evidence" value="ECO:0007669"/>
    <property type="project" value="TreeGrafter"/>
</dbReference>
<dbReference type="InterPro" id="IPR002481">
    <property type="entry name" value="FUR"/>
</dbReference>
<dbReference type="PANTHER" id="PTHR33202">
    <property type="entry name" value="ZINC UPTAKE REGULATION PROTEIN"/>
    <property type="match status" value="1"/>
</dbReference>
<keyword evidence="3" id="KW-1185">Reference proteome</keyword>
<organism evidence="2 3">
    <name type="scientific">Chitinophaga japonensis</name>
    <name type="common">Flexibacter japonensis</name>
    <dbReference type="NCBI Taxonomy" id="104662"/>
    <lineage>
        <taxon>Bacteria</taxon>
        <taxon>Pseudomonadati</taxon>
        <taxon>Bacteroidota</taxon>
        <taxon>Chitinophagia</taxon>
        <taxon>Chitinophagales</taxon>
        <taxon>Chitinophagaceae</taxon>
        <taxon>Chitinophaga</taxon>
    </lineage>
</organism>
<name>A0A562STV3_CHIJA</name>
<reference evidence="2 3" key="1">
    <citation type="journal article" date="2013" name="Stand. Genomic Sci.">
        <title>Genomic Encyclopedia of Type Strains, Phase I: The one thousand microbial genomes (KMG-I) project.</title>
        <authorList>
            <person name="Kyrpides N.C."/>
            <person name="Woyke T."/>
            <person name="Eisen J.A."/>
            <person name="Garrity G."/>
            <person name="Lilburn T.G."/>
            <person name="Beck B.J."/>
            <person name="Whitman W.B."/>
            <person name="Hugenholtz P."/>
            <person name="Klenk H.P."/>
        </authorList>
    </citation>
    <scope>NUCLEOTIDE SEQUENCE [LARGE SCALE GENOMIC DNA]</scope>
    <source>
        <strain evidence="2 3">DSM 13484</strain>
    </source>
</reference>
<dbReference type="OrthoDB" id="594893at2"/>
<feature type="binding site" evidence="1">
    <location>
        <position position="136"/>
    </location>
    <ligand>
        <name>Zn(2+)</name>
        <dbReference type="ChEBI" id="CHEBI:29105"/>
    </ligand>
</feature>
<dbReference type="Proteomes" id="UP000316778">
    <property type="component" value="Unassembled WGS sequence"/>
</dbReference>
<dbReference type="InterPro" id="IPR036390">
    <property type="entry name" value="WH_DNA-bd_sf"/>
</dbReference>
<evidence type="ECO:0000313" key="3">
    <source>
        <dbReference type="Proteomes" id="UP000316778"/>
    </source>
</evidence>
<accession>A0A562STV3</accession>
<comment type="caution">
    <text evidence="2">The sequence shown here is derived from an EMBL/GenBank/DDBJ whole genome shotgun (WGS) entry which is preliminary data.</text>
</comment>
<dbReference type="Gene3D" id="1.10.10.10">
    <property type="entry name" value="Winged helix-like DNA-binding domain superfamily/Winged helix DNA-binding domain"/>
    <property type="match status" value="1"/>
</dbReference>
<dbReference type="RefSeq" id="WP_145718072.1">
    <property type="nucleotide sequence ID" value="NZ_BAAAFY010000002.1"/>
</dbReference>
<protein>
    <submittedName>
        <fullName evidence="2">Fur family ferric uptake transcriptional regulator</fullName>
    </submittedName>
</protein>
<evidence type="ECO:0000256" key="1">
    <source>
        <dbReference type="PIRSR" id="PIRSR602481-1"/>
    </source>
</evidence>
<dbReference type="PANTHER" id="PTHR33202:SF7">
    <property type="entry name" value="FERRIC UPTAKE REGULATION PROTEIN"/>
    <property type="match status" value="1"/>
</dbReference>
<feature type="binding site" evidence="1">
    <location>
        <position position="97"/>
    </location>
    <ligand>
        <name>Zn(2+)</name>
        <dbReference type="ChEBI" id="CHEBI:29105"/>
    </ligand>
</feature>
<comment type="cofactor">
    <cofactor evidence="1">
        <name>Zn(2+)</name>
        <dbReference type="ChEBI" id="CHEBI:29105"/>
    </cofactor>
    <text evidence="1">Binds 1 zinc ion per subunit.</text>
</comment>
<dbReference type="GO" id="GO:1900376">
    <property type="term" value="P:regulation of secondary metabolite biosynthetic process"/>
    <property type="evidence" value="ECO:0007669"/>
    <property type="project" value="TreeGrafter"/>
</dbReference>
<gene>
    <name evidence="2" type="ORF">LX66_4794</name>
</gene>
<sequence length="140" mass="15949">MHHHEVTAMLQKKGVLPTTARTALLAIFLERQEALSFQQIRSRMSGAYNRVTIYRALDLFQEKGIIHILPSTSPVTRYGLLENNKDPYYQQHLHFLCDICGRTICLGNIPIPQFKLPEGFKEKETEVVITGECNSCTQTS</sequence>
<dbReference type="AlphaFoldDB" id="A0A562STV3"/>
<dbReference type="GO" id="GO:0003700">
    <property type="term" value="F:DNA-binding transcription factor activity"/>
    <property type="evidence" value="ECO:0007669"/>
    <property type="project" value="InterPro"/>
</dbReference>
<feature type="binding site" evidence="1">
    <location>
        <position position="133"/>
    </location>
    <ligand>
        <name>Zn(2+)</name>
        <dbReference type="ChEBI" id="CHEBI:29105"/>
    </ligand>
</feature>
<dbReference type="SUPFAM" id="SSF46785">
    <property type="entry name" value="Winged helix' DNA-binding domain"/>
    <property type="match status" value="1"/>
</dbReference>
<evidence type="ECO:0000313" key="2">
    <source>
        <dbReference type="EMBL" id="TWI84424.1"/>
    </source>
</evidence>
<proteinExistence type="predicted"/>
<dbReference type="GO" id="GO:0008270">
    <property type="term" value="F:zinc ion binding"/>
    <property type="evidence" value="ECO:0007669"/>
    <property type="project" value="TreeGrafter"/>
</dbReference>
<dbReference type="EMBL" id="VLLG01000005">
    <property type="protein sequence ID" value="TWI84424.1"/>
    <property type="molecule type" value="Genomic_DNA"/>
</dbReference>
<keyword evidence="1" id="KW-0479">Metal-binding</keyword>